<organism evidence="2 3">
    <name type="scientific">Trichodelitschia bisporula</name>
    <dbReference type="NCBI Taxonomy" id="703511"/>
    <lineage>
        <taxon>Eukaryota</taxon>
        <taxon>Fungi</taxon>
        <taxon>Dikarya</taxon>
        <taxon>Ascomycota</taxon>
        <taxon>Pezizomycotina</taxon>
        <taxon>Dothideomycetes</taxon>
        <taxon>Dothideomycetes incertae sedis</taxon>
        <taxon>Phaeotrichales</taxon>
        <taxon>Phaeotrichaceae</taxon>
        <taxon>Trichodelitschia</taxon>
    </lineage>
</organism>
<proteinExistence type="predicted"/>
<feature type="compositionally biased region" description="Basic residues" evidence="1">
    <location>
        <begin position="150"/>
        <end position="160"/>
    </location>
</feature>
<sequence>MHYSPGICPSGYAIGDTSILSTLNRAASQTQAFCCPTGYAVDSGPIDPSNSGSLCISCLNWPATTRGPVPTKPLYRIEADLHLRRGIPSPSHVTVSERYSSCDLRDVPRIHPLGNNRHSRHGMTLHCDTPKEHHAQNHAQQDPESTPRVRSCKIRARRAVRGSGGEPRS</sequence>
<dbReference type="EMBL" id="ML996698">
    <property type="protein sequence ID" value="KAF2399297.1"/>
    <property type="molecule type" value="Genomic_DNA"/>
</dbReference>
<dbReference type="Proteomes" id="UP000799640">
    <property type="component" value="Unassembled WGS sequence"/>
</dbReference>
<dbReference type="AlphaFoldDB" id="A0A6G1HTX8"/>
<evidence type="ECO:0000256" key="1">
    <source>
        <dbReference type="SAM" id="MobiDB-lite"/>
    </source>
</evidence>
<keyword evidence="3" id="KW-1185">Reference proteome</keyword>
<dbReference type="OrthoDB" id="4770059at2759"/>
<reference evidence="2" key="1">
    <citation type="journal article" date="2020" name="Stud. Mycol.">
        <title>101 Dothideomycetes genomes: a test case for predicting lifestyles and emergence of pathogens.</title>
        <authorList>
            <person name="Haridas S."/>
            <person name="Albert R."/>
            <person name="Binder M."/>
            <person name="Bloem J."/>
            <person name="Labutti K."/>
            <person name="Salamov A."/>
            <person name="Andreopoulos B."/>
            <person name="Baker S."/>
            <person name="Barry K."/>
            <person name="Bills G."/>
            <person name="Bluhm B."/>
            <person name="Cannon C."/>
            <person name="Castanera R."/>
            <person name="Culley D."/>
            <person name="Daum C."/>
            <person name="Ezra D."/>
            <person name="Gonzalez J."/>
            <person name="Henrissat B."/>
            <person name="Kuo A."/>
            <person name="Liang C."/>
            <person name="Lipzen A."/>
            <person name="Lutzoni F."/>
            <person name="Magnuson J."/>
            <person name="Mondo S."/>
            <person name="Nolan M."/>
            <person name="Ohm R."/>
            <person name="Pangilinan J."/>
            <person name="Park H.-J."/>
            <person name="Ramirez L."/>
            <person name="Alfaro M."/>
            <person name="Sun H."/>
            <person name="Tritt A."/>
            <person name="Yoshinaga Y."/>
            <person name="Zwiers L.-H."/>
            <person name="Turgeon B."/>
            <person name="Goodwin S."/>
            <person name="Spatafora J."/>
            <person name="Crous P."/>
            <person name="Grigoriev I."/>
        </authorList>
    </citation>
    <scope>NUCLEOTIDE SEQUENCE</scope>
    <source>
        <strain evidence="2">CBS 262.69</strain>
    </source>
</reference>
<gene>
    <name evidence="2" type="ORF">EJ06DRAFT_79774</name>
</gene>
<protein>
    <submittedName>
        <fullName evidence="2">Uncharacterized protein</fullName>
    </submittedName>
</protein>
<evidence type="ECO:0000313" key="2">
    <source>
        <dbReference type="EMBL" id="KAF2399297.1"/>
    </source>
</evidence>
<evidence type="ECO:0000313" key="3">
    <source>
        <dbReference type="Proteomes" id="UP000799640"/>
    </source>
</evidence>
<feature type="region of interest" description="Disordered" evidence="1">
    <location>
        <begin position="110"/>
        <end position="169"/>
    </location>
</feature>
<accession>A0A6G1HTX8</accession>
<name>A0A6G1HTX8_9PEZI</name>